<feature type="binding site" evidence="10">
    <location>
        <position position="146"/>
    </location>
    <ligand>
        <name>substrate</name>
    </ligand>
</feature>
<accession>A0A3B3Q862</accession>
<dbReference type="FunFam" id="3.50.50.60:FF:000242">
    <property type="entry name" value="Amine oxidase"/>
    <property type="match status" value="1"/>
</dbReference>
<feature type="binding site" evidence="10">
    <location>
        <position position="318"/>
    </location>
    <ligand>
        <name>FAD</name>
        <dbReference type="ChEBI" id="CHEBI:57692"/>
    </ligand>
</feature>
<dbReference type="Proteomes" id="UP000261540">
    <property type="component" value="Unplaced"/>
</dbReference>
<dbReference type="FunFam" id="3.50.50.60:FF:000450">
    <property type="entry name" value="Amine oxidase"/>
    <property type="match status" value="1"/>
</dbReference>
<dbReference type="SUPFAM" id="SSF51905">
    <property type="entry name" value="FAD/NAD(P)-binding domain"/>
    <property type="match status" value="1"/>
</dbReference>
<reference evidence="13" key="2">
    <citation type="submission" date="2025-09" db="UniProtKB">
        <authorList>
            <consortium name="Ensembl"/>
        </authorList>
    </citation>
    <scope>IDENTIFICATION</scope>
</reference>
<dbReference type="InterPro" id="IPR001613">
    <property type="entry name" value="Flavin_amine_oxidase"/>
</dbReference>
<feature type="binding site" evidence="10">
    <location>
        <begin position="143"/>
        <end position="146"/>
    </location>
    <ligand>
        <name>FAD</name>
        <dbReference type="ChEBI" id="CHEBI:57692"/>
    </ligand>
</feature>
<dbReference type="GO" id="GO:0001716">
    <property type="term" value="F:L-amino-acid oxidase activity"/>
    <property type="evidence" value="ECO:0007669"/>
    <property type="project" value="UniProtKB-ARBA"/>
</dbReference>
<dbReference type="InterPro" id="IPR036188">
    <property type="entry name" value="FAD/NAD-bd_sf"/>
</dbReference>
<keyword evidence="14" id="KW-1185">Reference proteome</keyword>
<dbReference type="GeneTree" id="ENSGT00940000160928"/>
<keyword evidence="9" id="KW-0325">Glycoprotein</keyword>
<dbReference type="PANTHER" id="PTHR10742">
    <property type="entry name" value="FLAVIN MONOAMINE OXIDASE"/>
    <property type="match status" value="1"/>
</dbReference>
<comment type="subcellular location">
    <subcellularLocation>
        <location evidence="2">Secreted</location>
    </subcellularLocation>
</comment>
<keyword evidence="8" id="KW-1015">Disulfide bond</keyword>
<feature type="domain" description="Amine oxidase" evidence="12">
    <location>
        <begin position="99"/>
        <end position="536"/>
    </location>
</feature>
<sequence length="541" mass="61545">MSVSTYIYFRLCDPMSLYNRAETNEPFRLSRRDTKTMGQMSLWFIAAIMVGANNAYGDEVDPLLKCLEDPDYGKLLDIVRDGLPHAKTPRHIVIVGGGVAGLTAAKYLEDAGHKVTIIEANYYIGGRVRTYRNKDEKWYAEFGAMRIPKFHKILLELAKKLNVKFNPFIEENPNTYYFINQKKILARVVKDNPDVLRYPVAPHELGKSAAQLFSSALQPIRDDLKSGYKCKQVLKKYDSYTVQDYLVQKGNLSRGALRMIGDILDENGFFYTSMTETLYIQSDISDNNTYVEVTGGFEKLIEALKDTLKCSMFMNSKVKAISHTKRNVTVYFESADKSALENITADYVLVTTTARATLLMKFQPSLSPRKMEAQRSVHYSASTKVILSFKERFWEKEGIKGGRTITDLPPRFIYYPSHNFTGVGGALLASYTYSDDSNLFEGIEESELVEMMLEYLVEIHGEEIRHLCTGGVVKKWNQDPFSHGAFAIFTPYQYSMYSKALFQNEGRVHFAGEHTAMPHGWIETSMKSALRAAKNINDKRK</sequence>
<dbReference type="CTD" id="259307"/>
<dbReference type="RefSeq" id="XP_023648416.1">
    <property type="nucleotide sequence ID" value="XM_023792648.1"/>
</dbReference>
<evidence type="ECO:0000313" key="14">
    <source>
        <dbReference type="Proteomes" id="UP000261540"/>
    </source>
</evidence>
<keyword evidence="5 11" id="KW-0285">Flavoprotein</keyword>
<feature type="binding site" evidence="10">
    <location>
        <begin position="119"/>
        <end position="120"/>
    </location>
    <ligand>
        <name>FAD</name>
        <dbReference type="ChEBI" id="CHEBI:57692"/>
    </ligand>
</feature>
<evidence type="ECO:0000256" key="11">
    <source>
        <dbReference type="RuleBase" id="RU362067"/>
    </source>
</evidence>
<evidence type="ECO:0000256" key="7">
    <source>
        <dbReference type="ARBA" id="ARBA00023002"/>
    </source>
</evidence>
<dbReference type="PRINTS" id="PR00757">
    <property type="entry name" value="AMINEOXDASEF"/>
</dbReference>
<evidence type="ECO:0000256" key="10">
    <source>
        <dbReference type="PIRSR" id="PIRSR601613-1"/>
    </source>
</evidence>
<evidence type="ECO:0000256" key="4">
    <source>
        <dbReference type="ARBA" id="ARBA00022525"/>
    </source>
</evidence>
<evidence type="ECO:0000256" key="5">
    <source>
        <dbReference type="ARBA" id="ARBA00022630"/>
    </source>
</evidence>
<evidence type="ECO:0000259" key="12">
    <source>
        <dbReference type="Pfam" id="PF01593"/>
    </source>
</evidence>
<dbReference type="STRING" id="1676925.ENSPKIP00000001815"/>
<dbReference type="InterPro" id="IPR050281">
    <property type="entry name" value="Flavin_monoamine_oxidase"/>
</dbReference>
<dbReference type="Ensembl" id="ENSPKIT00000025744.1">
    <property type="protein sequence ID" value="ENSPKIP00000001815.1"/>
    <property type="gene ID" value="ENSPKIG00000019959.1"/>
</dbReference>
<dbReference type="Gene3D" id="3.90.660.10">
    <property type="match status" value="1"/>
</dbReference>
<dbReference type="GO" id="GO:0005576">
    <property type="term" value="C:extracellular region"/>
    <property type="evidence" value="ECO:0007669"/>
    <property type="project" value="UniProtKB-SubCell"/>
</dbReference>
<evidence type="ECO:0000256" key="8">
    <source>
        <dbReference type="ARBA" id="ARBA00023157"/>
    </source>
</evidence>
<dbReference type="Gene3D" id="3.50.50.60">
    <property type="entry name" value="FAD/NAD(P)-binding domain"/>
    <property type="match status" value="1"/>
</dbReference>
<dbReference type="GeneID" id="111833916"/>
<evidence type="ECO:0000313" key="13">
    <source>
        <dbReference type="Ensembl" id="ENSPKIP00000001815.1"/>
    </source>
</evidence>
<dbReference type="PANTHER" id="PTHR10742:SF342">
    <property type="entry name" value="AMINE OXIDASE"/>
    <property type="match status" value="1"/>
</dbReference>
<keyword evidence="6 11" id="KW-0274">FAD</keyword>
<dbReference type="AlphaFoldDB" id="A0A3B3Q862"/>
<dbReference type="Pfam" id="PF01593">
    <property type="entry name" value="Amino_oxidase"/>
    <property type="match status" value="1"/>
</dbReference>
<dbReference type="InterPro" id="IPR002937">
    <property type="entry name" value="Amino_oxidase"/>
</dbReference>
<evidence type="ECO:0000256" key="9">
    <source>
        <dbReference type="ARBA" id="ARBA00023180"/>
    </source>
</evidence>
<dbReference type="SUPFAM" id="SSF54373">
    <property type="entry name" value="FAD-linked reductases, C-terminal domain"/>
    <property type="match status" value="1"/>
</dbReference>
<keyword evidence="4" id="KW-0964">Secreted</keyword>
<dbReference type="GO" id="GO:0009063">
    <property type="term" value="P:amino acid catabolic process"/>
    <property type="evidence" value="ECO:0007669"/>
    <property type="project" value="TreeGrafter"/>
</dbReference>
<evidence type="ECO:0000256" key="6">
    <source>
        <dbReference type="ARBA" id="ARBA00022827"/>
    </source>
</evidence>
<evidence type="ECO:0000256" key="3">
    <source>
        <dbReference type="ARBA" id="ARBA00005465"/>
    </source>
</evidence>
<reference evidence="13" key="1">
    <citation type="submission" date="2025-08" db="UniProtKB">
        <authorList>
            <consortium name="Ensembl"/>
        </authorList>
    </citation>
    <scope>IDENTIFICATION</scope>
</reference>
<name>A0A3B3Q862_9TELE</name>
<comment type="similarity">
    <text evidence="3">Belongs to the flavin monoamine oxidase family. FIG1 subfamily.</text>
</comment>
<evidence type="ECO:0000256" key="2">
    <source>
        <dbReference type="ARBA" id="ARBA00004613"/>
    </source>
</evidence>
<evidence type="ECO:0000256" key="1">
    <source>
        <dbReference type="ARBA" id="ARBA00001974"/>
    </source>
</evidence>
<comment type="cofactor">
    <cofactor evidence="1 11">
        <name>FAD</name>
        <dbReference type="ChEBI" id="CHEBI:57692"/>
    </cofactor>
</comment>
<dbReference type="OrthoDB" id="5046242at2759"/>
<feature type="binding site" evidence="10">
    <location>
        <position position="513"/>
    </location>
    <ligand>
        <name>FAD</name>
        <dbReference type="ChEBI" id="CHEBI:57692"/>
    </ligand>
</feature>
<proteinExistence type="inferred from homology"/>
<dbReference type="KEGG" id="pki:111833916"/>
<organism evidence="13 14">
    <name type="scientific">Paramormyrops kingsleyae</name>
    <dbReference type="NCBI Taxonomy" id="1676925"/>
    <lineage>
        <taxon>Eukaryota</taxon>
        <taxon>Metazoa</taxon>
        <taxon>Chordata</taxon>
        <taxon>Craniata</taxon>
        <taxon>Vertebrata</taxon>
        <taxon>Euteleostomi</taxon>
        <taxon>Actinopterygii</taxon>
        <taxon>Neopterygii</taxon>
        <taxon>Teleostei</taxon>
        <taxon>Osteoglossocephala</taxon>
        <taxon>Osteoglossomorpha</taxon>
        <taxon>Osteoglossiformes</taxon>
        <taxon>Mormyridae</taxon>
        <taxon>Paramormyrops</taxon>
    </lineage>
</organism>
<protein>
    <recommendedName>
        <fullName evidence="11">Amine oxidase</fullName>
        <ecNumber evidence="11">1.4.3.-</ecNumber>
    </recommendedName>
</protein>
<dbReference type="Gene3D" id="1.10.405.10">
    <property type="entry name" value="Guanine Nucleotide Dissociation Inhibitor, domain 1"/>
    <property type="match status" value="1"/>
</dbReference>
<dbReference type="FunFam" id="1.10.405.10:FF:000004">
    <property type="entry name" value="Amine oxidase"/>
    <property type="match status" value="1"/>
</dbReference>
<dbReference type="EC" id="1.4.3.-" evidence="11"/>
<keyword evidence="7 11" id="KW-0560">Oxidoreductase</keyword>